<name>A0A511ATY7_9LACT</name>
<keyword evidence="1" id="KW-0812">Transmembrane</keyword>
<keyword evidence="3" id="KW-1185">Reference proteome</keyword>
<dbReference type="RefSeq" id="WP_146924021.1">
    <property type="nucleotide sequence ID" value="NZ_BJUY01000007.1"/>
</dbReference>
<reference evidence="2 3" key="1">
    <citation type="submission" date="2019-07" db="EMBL/GenBank/DDBJ databases">
        <title>Whole genome shotgun sequence of Alkalibacterium kapii NBRC 103247.</title>
        <authorList>
            <person name="Hosoyama A."/>
            <person name="Uohara A."/>
            <person name="Ohji S."/>
            <person name="Ichikawa N."/>
        </authorList>
    </citation>
    <scope>NUCLEOTIDE SEQUENCE [LARGE SCALE GENOMIC DNA]</scope>
    <source>
        <strain evidence="2 3">NBRC 103247</strain>
    </source>
</reference>
<proteinExistence type="predicted"/>
<feature type="transmembrane region" description="Helical" evidence="1">
    <location>
        <begin position="37"/>
        <end position="54"/>
    </location>
</feature>
<dbReference type="OrthoDB" id="3169575at2"/>
<gene>
    <name evidence="2" type="ORF">AKA01nite_08040</name>
</gene>
<evidence type="ECO:0000313" key="2">
    <source>
        <dbReference type="EMBL" id="GEK91182.1"/>
    </source>
</evidence>
<feature type="transmembrane region" description="Helical" evidence="1">
    <location>
        <begin position="7"/>
        <end position="25"/>
    </location>
</feature>
<evidence type="ECO:0000313" key="3">
    <source>
        <dbReference type="Proteomes" id="UP000321662"/>
    </source>
</evidence>
<organism evidence="2 3">
    <name type="scientific">Alkalibacterium kapii</name>
    <dbReference type="NCBI Taxonomy" id="426704"/>
    <lineage>
        <taxon>Bacteria</taxon>
        <taxon>Bacillati</taxon>
        <taxon>Bacillota</taxon>
        <taxon>Bacilli</taxon>
        <taxon>Lactobacillales</taxon>
        <taxon>Carnobacteriaceae</taxon>
        <taxon>Alkalibacterium</taxon>
    </lineage>
</organism>
<dbReference type="AlphaFoldDB" id="A0A511ATY7"/>
<evidence type="ECO:0000256" key="1">
    <source>
        <dbReference type="SAM" id="Phobius"/>
    </source>
</evidence>
<accession>A0A511ATY7</accession>
<keyword evidence="1" id="KW-1133">Transmembrane helix</keyword>
<evidence type="ECO:0008006" key="4">
    <source>
        <dbReference type="Google" id="ProtNLM"/>
    </source>
</evidence>
<dbReference type="EMBL" id="BJUY01000007">
    <property type="protein sequence ID" value="GEK91182.1"/>
    <property type="molecule type" value="Genomic_DNA"/>
</dbReference>
<keyword evidence="1" id="KW-0472">Membrane</keyword>
<comment type="caution">
    <text evidence="2">The sequence shown here is derived from an EMBL/GenBank/DDBJ whole genome shotgun (WGS) entry which is preliminary data.</text>
</comment>
<sequence>MKTIKKRLLLYPVLFIIALVVFYIYTPALNIQSQEFRFYLILFTLAVMGIEFLVDGQYFYRKKLKYGALFLPIILVIGIAVGNLFNSVIFRSTDYADLIKVEEKSFQQDFPSMDESSIPLMDRDTAQRLGDRRIGSISELVSQFVPADSYTQINIDNDPYRVTPLQYASFIRWLNNRSEGIPNYLKVDMVTGEVEVEDLEENIKYSDSEMLNHNVKRHLRFKYPTKLFEDPDFEVDDEGHPYYIATTYENVFWFTQLEPTGLIVLDAVTGETEEYTLETMPTWVDRVYSAELILQQLNYRGQYSGGFFNAYFGKQGVNRTTDGYNYIPMNDDVYLYTGVTSVNNDASNIGFYLVNTRTKATEFYPVTSADEISAMDSAEGALQQMRFESTFPLLISLNDRPYYISSLKDDSGLVRSYALVDAQDYQKVITSDTVDGLITQLNGKDSVTDSDNAEEDIVEVVDENLNEVSGQVENISQAVVAGNTIYYFMIDGSIYKADITLDDALPFVEEGQVIEGEANEDNEFKMIILD</sequence>
<protein>
    <recommendedName>
        <fullName evidence="4">Cell shape-determining protein</fullName>
    </recommendedName>
</protein>
<dbReference type="Proteomes" id="UP000321662">
    <property type="component" value="Unassembled WGS sequence"/>
</dbReference>
<feature type="transmembrane region" description="Helical" evidence="1">
    <location>
        <begin position="66"/>
        <end position="85"/>
    </location>
</feature>